<organism evidence="1 2">
    <name type="scientific">Pterulicium gracile</name>
    <dbReference type="NCBI Taxonomy" id="1884261"/>
    <lineage>
        <taxon>Eukaryota</taxon>
        <taxon>Fungi</taxon>
        <taxon>Dikarya</taxon>
        <taxon>Basidiomycota</taxon>
        <taxon>Agaricomycotina</taxon>
        <taxon>Agaricomycetes</taxon>
        <taxon>Agaricomycetidae</taxon>
        <taxon>Agaricales</taxon>
        <taxon>Pleurotineae</taxon>
        <taxon>Pterulaceae</taxon>
        <taxon>Pterulicium</taxon>
    </lineage>
</organism>
<protein>
    <submittedName>
        <fullName evidence="1">Uncharacterized protein</fullName>
    </submittedName>
</protein>
<dbReference type="Proteomes" id="UP000305067">
    <property type="component" value="Unassembled WGS sequence"/>
</dbReference>
<name>A0A5C3QPW0_9AGAR</name>
<reference evidence="1 2" key="1">
    <citation type="journal article" date="2019" name="Nat. Ecol. Evol.">
        <title>Megaphylogeny resolves global patterns of mushroom evolution.</title>
        <authorList>
            <person name="Varga T."/>
            <person name="Krizsan K."/>
            <person name="Foldi C."/>
            <person name="Dima B."/>
            <person name="Sanchez-Garcia M."/>
            <person name="Sanchez-Ramirez S."/>
            <person name="Szollosi G.J."/>
            <person name="Szarkandi J.G."/>
            <person name="Papp V."/>
            <person name="Albert L."/>
            <person name="Andreopoulos W."/>
            <person name="Angelini C."/>
            <person name="Antonin V."/>
            <person name="Barry K.W."/>
            <person name="Bougher N.L."/>
            <person name="Buchanan P."/>
            <person name="Buyck B."/>
            <person name="Bense V."/>
            <person name="Catcheside P."/>
            <person name="Chovatia M."/>
            <person name="Cooper J."/>
            <person name="Damon W."/>
            <person name="Desjardin D."/>
            <person name="Finy P."/>
            <person name="Geml J."/>
            <person name="Haridas S."/>
            <person name="Hughes K."/>
            <person name="Justo A."/>
            <person name="Karasinski D."/>
            <person name="Kautmanova I."/>
            <person name="Kiss B."/>
            <person name="Kocsube S."/>
            <person name="Kotiranta H."/>
            <person name="LaButti K.M."/>
            <person name="Lechner B.E."/>
            <person name="Liimatainen K."/>
            <person name="Lipzen A."/>
            <person name="Lukacs Z."/>
            <person name="Mihaltcheva S."/>
            <person name="Morgado L.N."/>
            <person name="Niskanen T."/>
            <person name="Noordeloos M.E."/>
            <person name="Ohm R.A."/>
            <person name="Ortiz-Santana B."/>
            <person name="Ovrebo C."/>
            <person name="Racz N."/>
            <person name="Riley R."/>
            <person name="Savchenko A."/>
            <person name="Shiryaev A."/>
            <person name="Soop K."/>
            <person name="Spirin V."/>
            <person name="Szebenyi C."/>
            <person name="Tomsovsky M."/>
            <person name="Tulloss R.E."/>
            <person name="Uehling J."/>
            <person name="Grigoriev I.V."/>
            <person name="Vagvolgyi C."/>
            <person name="Papp T."/>
            <person name="Martin F.M."/>
            <person name="Miettinen O."/>
            <person name="Hibbett D.S."/>
            <person name="Nagy L.G."/>
        </authorList>
    </citation>
    <scope>NUCLEOTIDE SEQUENCE [LARGE SCALE GENOMIC DNA]</scope>
    <source>
        <strain evidence="1 2">CBS 309.79</strain>
    </source>
</reference>
<dbReference type="AlphaFoldDB" id="A0A5C3QPW0"/>
<gene>
    <name evidence="1" type="ORF">BDV98DRAFT_392234</name>
</gene>
<sequence length="110" mass="11651">MGLQSYLGDDPEQSIAVWVQEAAGGDEPQAGRLAAGSDFPSSAHTVALNDGSTCPDGSTVLTLDYALVNLSRSSLIDAGQLLLVQAYDPFIKYEGEWQPFTDGKRGFIGL</sequence>
<accession>A0A5C3QPW0</accession>
<dbReference type="EMBL" id="ML178820">
    <property type="protein sequence ID" value="TFL03607.1"/>
    <property type="molecule type" value="Genomic_DNA"/>
</dbReference>
<proteinExistence type="predicted"/>
<evidence type="ECO:0000313" key="1">
    <source>
        <dbReference type="EMBL" id="TFL03607.1"/>
    </source>
</evidence>
<keyword evidence="2" id="KW-1185">Reference proteome</keyword>
<evidence type="ECO:0000313" key="2">
    <source>
        <dbReference type="Proteomes" id="UP000305067"/>
    </source>
</evidence>